<feature type="signal peptide" evidence="1">
    <location>
        <begin position="1"/>
        <end position="18"/>
    </location>
</feature>
<feature type="chain" id="PRO_5043744348" evidence="1">
    <location>
        <begin position="19"/>
        <end position="192"/>
    </location>
</feature>
<name>A0AAW2ZHV9_9EUKA</name>
<evidence type="ECO:0000313" key="3">
    <source>
        <dbReference type="Proteomes" id="UP001431209"/>
    </source>
</evidence>
<sequence>MKNTLVFVVVLMIGAAFAENIQIKVNREALVGGRKGPDLSINIGSNHAESYGLFEYLLPVLPSECSITSAELWFPQKAFVSSAGSGQAVLLISKLDGSNWTEGSIALDKRPKTVGPPLGQIVVGDLLNPAFVPAPLDITSAVVSSLEQGRREFGLQAGIPIPNGDIVFLYSKEKADVCASYLNIQYECKNEL</sequence>
<evidence type="ECO:0000313" key="2">
    <source>
        <dbReference type="EMBL" id="KAL0488938.1"/>
    </source>
</evidence>
<protein>
    <submittedName>
        <fullName evidence="2">Galactokinase</fullName>
    </submittedName>
</protein>
<dbReference type="AlphaFoldDB" id="A0AAW2ZHV9"/>
<accession>A0AAW2ZHV9</accession>
<dbReference type="Proteomes" id="UP001431209">
    <property type="component" value="Unassembled WGS sequence"/>
</dbReference>
<reference evidence="2 3" key="1">
    <citation type="submission" date="2024-03" db="EMBL/GenBank/DDBJ databases">
        <title>The Acrasis kona genome and developmental transcriptomes reveal deep origins of eukaryotic multicellular pathways.</title>
        <authorList>
            <person name="Sheikh S."/>
            <person name="Fu C.-J."/>
            <person name="Brown M.W."/>
            <person name="Baldauf S.L."/>
        </authorList>
    </citation>
    <scope>NUCLEOTIDE SEQUENCE [LARGE SCALE GENOMIC DNA]</scope>
    <source>
        <strain evidence="2 3">ATCC MYA-3509</strain>
    </source>
</reference>
<comment type="caution">
    <text evidence="2">The sequence shown here is derived from an EMBL/GenBank/DDBJ whole genome shotgun (WGS) entry which is preliminary data.</text>
</comment>
<organism evidence="2 3">
    <name type="scientific">Acrasis kona</name>
    <dbReference type="NCBI Taxonomy" id="1008807"/>
    <lineage>
        <taxon>Eukaryota</taxon>
        <taxon>Discoba</taxon>
        <taxon>Heterolobosea</taxon>
        <taxon>Tetramitia</taxon>
        <taxon>Eutetramitia</taxon>
        <taxon>Acrasidae</taxon>
        <taxon>Acrasis</taxon>
    </lineage>
</organism>
<proteinExistence type="predicted"/>
<dbReference type="EMBL" id="JAOPGA020001497">
    <property type="protein sequence ID" value="KAL0488938.1"/>
    <property type="molecule type" value="Genomic_DNA"/>
</dbReference>
<evidence type="ECO:0000256" key="1">
    <source>
        <dbReference type="SAM" id="SignalP"/>
    </source>
</evidence>
<keyword evidence="1" id="KW-0732">Signal</keyword>
<gene>
    <name evidence="2" type="ORF">AKO1_013566</name>
</gene>
<keyword evidence="3" id="KW-1185">Reference proteome</keyword>